<dbReference type="InterPro" id="IPR007730">
    <property type="entry name" value="SPOR-like_dom"/>
</dbReference>
<comment type="caution">
    <text evidence="3">The sequence shown here is derived from an EMBL/GenBank/DDBJ whole genome shotgun (WGS) entry which is preliminary data.</text>
</comment>
<sequence length="324" mass="34011">MLEFPPSRGRKEASMNRHRICTLFAVLAGSLLPQAASAGPAADAIVDGVLMPAWLERRGVRQELTPGMVLQNRDRVISGPAARVRIRLGDGSTVGMAADSQLDLNALGVRAEQVFTAALDVQQGAVRFSTGAFARYHRQRAVNLRVGTLTAGIRGTDVWGRADAQGDRICLLEGSIAVLHPLAEAQQMDAGPSCYLAPKGAAPTPVEAITAGDLALLAAQTALPTAPPLAVPTGTLPAASRHATRSGRWAVELATLDNEAATLSLYDRARAAGYPVRIMPRATAGSGYDYTVRLTQLPTQSDAAALAAQIAQSLQIALPIVVHH</sequence>
<dbReference type="Pfam" id="PF04773">
    <property type="entry name" value="FecR"/>
    <property type="match status" value="1"/>
</dbReference>
<feature type="domain" description="SPOR" evidence="2">
    <location>
        <begin position="243"/>
        <end position="323"/>
    </location>
</feature>
<dbReference type="PROSITE" id="PS51724">
    <property type="entry name" value="SPOR"/>
    <property type="match status" value="1"/>
</dbReference>
<dbReference type="Gene3D" id="3.30.70.1070">
    <property type="entry name" value="Sporulation related repeat"/>
    <property type="match status" value="1"/>
</dbReference>
<evidence type="ECO:0000313" key="3">
    <source>
        <dbReference type="EMBL" id="NMQ05532.1"/>
    </source>
</evidence>
<name>A0ABX1TBC3_9PROT</name>
<evidence type="ECO:0000313" key="4">
    <source>
        <dbReference type="Proteomes" id="UP000886469"/>
    </source>
</evidence>
<evidence type="ECO:0000259" key="2">
    <source>
        <dbReference type="PROSITE" id="PS51724"/>
    </source>
</evidence>
<protein>
    <recommendedName>
        <fullName evidence="2">SPOR domain-containing protein</fullName>
    </recommendedName>
</protein>
<dbReference type="PANTHER" id="PTHR38731">
    <property type="entry name" value="LIPL45-RELATED LIPOPROTEIN-RELATED"/>
    <property type="match status" value="1"/>
</dbReference>
<gene>
    <name evidence="3" type="ORF">E4Q08_09780</name>
</gene>
<feature type="signal peptide" evidence="1">
    <location>
        <begin position="1"/>
        <end position="38"/>
    </location>
</feature>
<feature type="chain" id="PRO_5045854142" description="SPOR domain-containing protein" evidence="1">
    <location>
        <begin position="39"/>
        <end position="324"/>
    </location>
</feature>
<reference evidence="3" key="1">
    <citation type="submission" date="2019-03" db="EMBL/GenBank/DDBJ databases">
        <title>Metabolic reconstructions from genomes of highly enriched 'Candidatus Accumulibacter' and 'Candidatus Competibacter' bioreactor populations.</title>
        <authorList>
            <person name="Annavajhala M.K."/>
            <person name="Welles L."/>
            <person name="Abbas B."/>
            <person name="Sorokin D."/>
            <person name="Park H."/>
            <person name="Van Loosdrecht M."/>
            <person name="Chandran K."/>
        </authorList>
    </citation>
    <scope>NUCLEOTIDE SEQUENCE</scope>
    <source>
        <strain evidence="3">SBR_L</strain>
    </source>
</reference>
<dbReference type="Pfam" id="PF05036">
    <property type="entry name" value="SPOR"/>
    <property type="match status" value="1"/>
</dbReference>
<dbReference type="InterPro" id="IPR036680">
    <property type="entry name" value="SPOR-like_sf"/>
</dbReference>
<dbReference type="PANTHER" id="PTHR38731:SF1">
    <property type="entry name" value="FECR PROTEIN DOMAIN-CONTAINING PROTEIN"/>
    <property type="match status" value="1"/>
</dbReference>
<proteinExistence type="predicted"/>
<dbReference type="Proteomes" id="UP000886469">
    <property type="component" value="Unassembled WGS sequence"/>
</dbReference>
<dbReference type="InterPro" id="IPR006860">
    <property type="entry name" value="FecR"/>
</dbReference>
<evidence type="ECO:0000256" key="1">
    <source>
        <dbReference type="SAM" id="SignalP"/>
    </source>
</evidence>
<accession>A0ABX1TBC3</accession>
<keyword evidence="4" id="KW-1185">Reference proteome</keyword>
<keyword evidence="1" id="KW-0732">Signal</keyword>
<dbReference type="EMBL" id="SPMX01000022">
    <property type="protein sequence ID" value="NMQ05532.1"/>
    <property type="molecule type" value="Genomic_DNA"/>
</dbReference>
<organism evidence="3 4">
    <name type="scientific">Candidatus Accumulibacter contiguus</name>
    <dbReference type="NCBI Taxonomy" id="2954381"/>
    <lineage>
        <taxon>Bacteria</taxon>
        <taxon>Pseudomonadati</taxon>
        <taxon>Pseudomonadota</taxon>
        <taxon>Betaproteobacteria</taxon>
        <taxon>Candidatus Accumulibacter</taxon>
    </lineage>
</organism>